<organism evidence="2 3">
    <name type="scientific">Nesterenkonia salmonea</name>
    <dbReference type="NCBI Taxonomy" id="1804987"/>
    <lineage>
        <taxon>Bacteria</taxon>
        <taxon>Bacillati</taxon>
        <taxon>Actinomycetota</taxon>
        <taxon>Actinomycetes</taxon>
        <taxon>Micrococcales</taxon>
        <taxon>Micrococcaceae</taxon>
        <taxon>Nesterenkonia</taxon>
    </lineage>
</organism>
<keyword evidence="3" id="KW-1185">Reference proteome</keyword>
<dbReference type="AlphaFoldDB" id="A0A5R9B524"/>
<name>A0A5R9B524_9MICC</name>
<comment type="caution">
    <text evidence="2">The sequence shown here is derived from an EMBL/GenBank/DDBJ whole genome shotgun (WGS) entry which is preliminary data.</text>
</comment>
<protein>
    <submittedName>
        <fullName evidence="2">Uncharacterized protein</fullName>
    </submittedName>
</protein>
<dbReference type="RefSeq" id="WP_138254379.1">
    <property type="nucleotide sequence ID" value="NZ_VAVZ01000080.1"/>
</dbReference>
<evidence type="ECO:0000313" key="3">
    <source>
        <dbReference type="Proteomes" id="UP000310458"/>
    </source>
</evidence>
<evidence type="ECO:0000313" key="2">
    <source>
        <dbReference type="EMBL" id="TLP90684.1"/>
    </source>
</evidence>
<dbReference type="EMBL" id="VAVZ01000080">
    <property type="protein sequence ID" value="TLP90684.1"/>
    <property type="molecule type" value="Genomic_DNA"/>
</dbReference>
<proteinExistence type="predicted"/>
<sequence length="93" mass="10643">MEPVAPGRRVLRYGDDTSETVIAQVIQGLSIRKTAEQVGVPQSTDHRWVTRARAGQSRGSNGRPRHPGREQFHRLRQKGRFVRETTPQWGSRR</sequence>
<reference evidence="2 3" key="1">
    <citation type="submission" date="2019-05" db="EMBL/GenBank/DDBJ databases">
        <title>Nesterenkonia sp. GY074 isolated from the Southern Atlantic Ocean.</title>
        <authorList>
            <person name="Zhang G."/>
        </authorList>
    </citation>
    <scope>NUCLEOTIDE SEQUENCE [LARGE SCALE GENOMIC DNA]</scope>
    <source>
        <strain evidence="2 3">GY074</strain>
    </source>
</reference>
<feature type="region of interest" description="Disordered" evidence="1">
    <location>
        <begin position="52"/>
        <end position="93"/>
    </location>
</feature>
<dbReference type="Proteomes" id="UP000310458">
    <property type="component" value="Unassembled WGS sequence"/>
</dbReference>
<dbReference type="InterPro" id="IPR009057">
    <property type="entry name" value="Homeodomain-like_sf"/>
</dbReference>
<accession>A0A5R9B524</accession>
<dbReference type="SUPFAM" id="SSF46689">
    <property type="entry name" value="Homeodomain-like"/>
    <property type="match status" value="1"/>
</dbReference>
<evidence type="ECO:0000256" key="1">
    <source>
        <dbReference type="SAM" id="MobiDB-lite"/>
    </source>
</evidence>
<dbReference type="OrthoDB" id="8438314at2"/>
<gene>
    <name evidence="2" type="ORF">FEF26_15190</name>
</gene>